<organism evidence="6 7">
    <name type="scientific">Portibacter lacus</name>
    <dbReference type="NCBI Taxonomy" id="1099794"/>
    <lineage>
        <taxon>Bacteria</taxon>
        <taxon>Pseudomonadati</taxon>
        <taxon>Bacteroidota</taxon>
        <taxon>Saprospiria</taxon>
        <taxon>Saprospirales</taxon>
        <taxon>Haliscomenobacteraceae</taxon>
        <taxon>Portibacter</taxon>
    </lineage>
</organism>
<dbReference type="InterPro" id="IPR009057">
    <property type="entry name" value="Homeodomain-like_sf"/>
</dbReference>
<feature type="transmembrane region" description="Helical" evidence="4">
    <location>
        <begin position="68"/>
        <end position="90"/>
    </location>
</feature>
<dbReference type="SMART" id="SM00342">
    <property type="entry name" value="HTH_ARAC"/>
    <property type="match status" value="1"/>
</dbReference>
<keyword evidence="3" id="KW-0804">Transcription</keyword>
<dbReference type="Gene3D" id="1.10.10.60">
    <property type="entry name" value="Homeodomain-like"/>
    <property type="match status" value="2"/>
</dbReference>
<dbReference type="AlphaFoldDB" id="A0AA37WGI9"/>
<evidence type="ECO:0000259" key="5">
    <source>
        <dbReference type="PROSITE" id="PS01124"/>
    </source>
</evidence>
<dbReference type="EMBL" id="BSOH01000037">
    <property type="protein sequence ID" value="GLR19962.1"/>
    <property type="molecule type" value="Genomic_DNA"/>
</dbReference>
<reference evidence="6" key="2">
    <citation type="submission" date="2023-01" db="EMBL/GenBank/DDBJ databases">
        <title>Draft genome sequence of Portibacter lacus strain NBRC 108769.</title>
        <authorList>
            <person name="Sun Q."/>
            <person name="Mori K."/>
        </authorList>
    </citation>
    <scope>NUCLEOTIDE SEQUENCE</scope>
    <source>
        <strain evidence="6">NBRC 108769</strain>
    </source>
</reference>
<feature type="transmembrane region" description="Helical" evidence="4">
    <location>
        <begin position="96"/>
        <end position="116"/>
    </location>
</feature>
<evidence type="ECO:0000313" key="6">
    <source>
        <dbReference type="EMBL" id="GLR19962.1"/>
    </source>
</evidence>
<keyword evidence="4" id="KW-0812">Transmembrane</keyword>
<dbReference type="PANTHER" id="PTHR43280">
    <property type="entry name" value="ARAC-FAMILY TRANSCRIPTIONAL REGULATOR"/>
    <property type="match status" value="1"/>
</dbReference>
<protein>
    <recommendedName>
        <fullName evidence="5">HTH araC/xylS-type domain-containing protein</fullName>
    </recommendedName>
</protein>
<feature type="domain" description="HTH araC/xylS-type" evidence="5">
    <location>
        <begin position="157"/>
        <end position="261"/>
    </location>
</feature>
<keyword evidence="1" id="KW-0805">Transcription regulation</keyword>
<keyword evidence="4" id="KW-0472">Membrane</keyword>
<evidence type="ECO:0000256" key="2">
    <source>
        <dbReference type="ARBA" id="ARBA00023125"/>
    </source>
</evidence>
<dbReference type="PROSITE" id="PS00041">
    <property type="entry name" value="HTH_ARAC_FAMILY_1"/>
    <property type="match status" value="1"/>
</dbReference>
<dbReference type="GO" id="GO:0043565">
    <property type="term" value="F:sequence-specific DNA binding"/>
    <property type="evidence" value="ECO:0007669"/>
    <property type="project" value="InterPro"/>
</dbReference>
<keyword evidence="2" id="KW-0238">DNA-binding</keyword>
<evidence type="ECO:0000256" key="4">
    <source>
        <dbReference type="SAM" id="Phobius"/>
    </source>
</evidence>
<accession>A0AA37WGI9</accession>
<reference evidence="6" key="1">
    <citation type="journal article" date="2014" name="Int. J. Syst. Evol. Microbiol.">
        <title>Complete genome sequence of Corynebacterium casei LMG S-19264T (=DSM 44701T), isolated from a smear-ripened cheese.</title>
        <authorList>
            <consortium name="US DOE Joint Genome Institute (JGI-PGF)"/>
            <person name="Walter F."/>
            <person name="Albersmeier A."/>
            <person name="Kalinowski J."/>
            <person name="Ruckert C."/>
        </authorList>
    </citation>
    <scope>NUCLEOTIDE SEQUENCE</scope>
    <source>
        <strain evidence="6">NBRC 108769</strain>
    </source>
</reference>
<dbReference type="Pfam" id="PF12833">
    <property type="entry name" value="HTH_18"/>
    <property type="match status" value="1"/>
</dbReference>
<keyword evidence="7" id="KW-1185">Reference proteome</keyword>
<dbReference type="PROSITE" id="PS01124">
    <property type="entry name" value="HTH_ARAC_FAMILY_2"/>
    <property type="match status" value="1"/>
</dbReference>
<dbReference type="PANTHER" id="PTHR43280:SF29">
    <property type="entry name" value="ARAC-FAMILY TRANSCRIPTIONAL REGULATOR"/>
    <property type="match status" value="1"/>
</dbReference>
<dbReference type="InterPro" id="IPR018060">
    <property type="entry name" value="HTH_AraC"/>
</dbReference>
<evidence type="ECO:0000313" key="7">
    <source>
        <dbReference type="Proteomes" id="UP001156666"/>
    </source>
</evidence>
<evidence type="ECO:0000256" key="1">
    <source>
        <dbReference type="ARBA" id="ARBA00023015"/>
    </source>
</evidence>
<keyword evidence="4" id="KW-1133">Transmembrane helix</keyword>
<proteinExistence type="predicted"/>
<dbReference type="InterPro" id="IPR018062">
    <property type="entry name" value="HTH_AraC-typ_CS"/>
</dbReference>
<dbReference type="SUPFAM" id="SSF46689">
    <property type="entry name" value="Homeodomain-like"/>
    <property type="match status" value="1"/>
</dbReference>
<comment type="caution">
    <text evidence="6">The sequence shown here is derived from an EMBL/GenBank/DDBJ whole genome shotgun (WGS) entry which is preliminary data.</text>
</comment>
<evidence type="ECO:0000256" key="3">
    <source>
        <dbReference type="ARBA" id="ARBA00023163"/>
    </source>
</evidence>
<dbReference type="Proteomes" id="UP001156666">
    <property type="component" value="Unassembled WGS sequence"/>
</dbReference>
<sequence length="267" mass="31031">MLAKSGAEKMEVYHSIMVTGFTPSPIWISLGIGLIAVTYTVLSIRMIIRYLNHLKKTRSSIDPSFHRWLLFLSSTLLIPIVITVITRLVGATTLPFPVVVFALSLLIFIIYGTFLLQPKFFDKFQYQIDDQEIEEVNSIEKYQNSNLQNNQKSEYLEKIIKYMDSEKPYLDPELTILQFSNTVDIPTYYVSQIINEQLECNFIDFVNRYRIDEIKVKLEDPKLNHFKILNLAYDSGFNSKTAFYYAFKKHVDMTPGAYRKENQLSTA</sequence>
<dbReference type="RefSeq" id="WP_235293487.1">
    <property type="nucleotide sequence ID" value="NZ_BSOH01000037.1"/>
</dbReference>
<gene>
    <name evidence="6" type="ORF">GCM10007940_45780</name>
</gene>
<dbReference type="GO" id="GO:0003700">
    <property type="term" value="F:DNA-binding transcription factor activity"/>
    <property type="evidence" value="ECO:0007669"/>
    <property type="project" value="InterPro"/>
</dbReference>
<name>A0AA37WGI9_9BACT</name>
<feature type="transmembrane region" description="Helical" evidence="4">
    <location>
        <begin position="26"/>
        <end position="48"/>
    </location>
</feature>